<reference evidence="1 2" key="1">
    <citation type="submission" date="2015-11" db="EMBL/GenBank/DDBJ databases">
        <title>Expanding the genomic diversity of Burkholderia species for the development of highly accurate diagnostics.</title>
        <authorList>
            <person name="Sahl J."/>
            <person name="Keim P."/>
            <person name="Wagner D."/>
        </authorList>
    </citation>
    <scope>NUCLEOTIDE SEQUENCE [LARGE SCALE GENOMIC DNA]</scope>
    <source>
        <strain evidence="1 2">TSV85</strain>
    </source>
</reference>
<organism evidence="1 2">
    <name type="scientific">Burkholderia singularis</name>
    <dbReference type="NCBI Taxonomy" id="1503053"/>
    <lineage>
        <taxon>Bacteria</taxon>
        <taxon>Pseudomonadati</taxon>
        <taxon>Pseudomonadota</taxon>
        <taxon>Betaproteobacteria</taxon>
        <taxon>Burkholderiales</taxon>
        <taxon>Burkholderiaceae</taxon>
        <taxon>Burkholderia</taxon>
        <taxon>pseudomallei group</taxon>
    </lineage>
</organism>
<dbReference type="AlphaFoldDB" id="A0A118DPN5"/>
<name>A0A118DPN5_9BURK</name>
<dbReference type="Proteomes" id="UP000062788">
    <property type="component" value="Unassembled WGS sequence"/>
</dbReference>
<keyword evidence="2" id="KW-1185">Reference proteome</keyword>
<gene>
    <name evidence="1" type="ORF">WS67_09755</name>
</gene>
<protein>
    <submittedName>
        <fullName evidence="1">Uncharacterized protein</fullName>
    </submittedName>
</protein>
<proteinExistence type="predicted"/>
<evidence type="ECO:0000313" key="1">
    <source>
        <dbReference type="EMBL" id="KVE28146.1"/>
    </source>
</evidence>
<evidence type="ECO:0000313" key="2">
    <source>
        <dbReference type="Proteomes" id="UP000062788"/>
    </source>
</evidence>
<comment type="caution">
    <text evidence="1">The sequence shown here is derived from an EMBL/GenBank/DDBJ whole genome shotgun (WGS) entry which is preliminary data.</text>
</comment>
<accession>A0A118DPN5</accession>
<dbReference type="EMBL" id="LOWA01000021">
    <property type="protein sequence ID" value="KVE28146.1"/>
    <property type="molecule type" value="Genomic_DNA"/>
</dbReference>
<sequence length="70" mass="8309">MLTLIKLTHTNFHIIFQRMGHQIEHREICFLIARIYETTQVDEKLECFLHSRNVVQQIPQASDVSRFALV</sequence>